<feature type="domain" description="Cytochrome c assembly protein" evidence="11">
    <location>
        <begin position="89"/>
        <end position="296"/>
    </location>
</feature>
<keyword evidence="13" id="KW-0456">Lyase</keyword>
<dbReference type="InterPro" id="IPR003568">
    <property type="entry name" value="Cyt_c_biogenesis_CcmF"/>
</dbReference>
<feature type="transmembrane region" description="Helical" evidence="10">
    <location>
        <begin position="6"/>
        <end position="26"/>
    </location>
</feature>
<keyword evidence="4" id="KW-0997">Cell inner membrane</keyword>
<feature type="transmembrane region" description="Helical" evidence="10">
    <location>
        <begin position="38"/>
        <end position="62"/>
    </location>
</feature>
<evidence type="ECO:0000259" key="11">
    <source>
        <dbReference type="Pfam" id="PF01578"/>
    </source>
</evidence>
<comment type="function">
    <text evidence="9">Required for the biogenesis of c-type cytochromes. Possible subunit of a heme lyase.</text>
</comment>
<gene>
    <name evidence="13" type="ORF">JF290_01980</name>
</gene>
<dbReference type="EMBL" id="JAELVR010000001">
    <property type="protein sequence ID" value="MBJ6370283.1"/>
    <property type="molecule type" value="Genomic_DNA"/>
</dbReference>
<feature type="transmembrane region" description="Helical" evidence="10">
    <location>
        <begin position="126"/>
        <end position="148"/>
    </location>
</feature>
<dbReference type="PANTHER" id="PTHR43653">
    <property type="entry name" value="CYTOCHROME C ASSEMBLY PROTEIN-RELATED"/>
    <property type="match status" value="1"/>
</dbReference>
<evidence type="ECO:0000256" key="3">
    <source>
        <dbReference type="ARBA" id="ARBA00022475"/>
    </source>
</evidence>
<dbReference type="InterPro" id="IPR032523">
    <property type="entry name" value="CcmF_C"/>
</dbReference>
<feature type="transmembrane region" description="Helical" evidence="10">
    <location>
        <begin position="274"/>
        <end position="292"/>
    </location>
</feature>
<dbReference type="NCBIfam" id="NF007691">
    <property type="entry name" value="PRK10369.1"/>
    <property type="match status" value="1"/>
</dbReference>
<evidence type="ECO:0000256" key="2">
    <source>
        <dbReference type="ARBA" id="ARBA00009186"/>
    </source>
</evidence>
<keyword evidence="5 10" id="KW-0812">Transmembrane</keyword>
<evidence type="ECO:0000256" key="6">
    <source>
        <dbReference type="ARBA" id="ARBA00022748"/>
    </source>
</evidence>
<keyword evidence="6" id="KW-0201">Cytochrome c-type biogenesis</keyword>
<keyword evidence="7 10" id="KW-1133">Transmembrane helix</keyword>
<keyword evidence="14" id="KW-1185">Reference proteome</keyword>
<dbReference type="PRINTS" id="PR01411">
    <property type="entry name" value="CCMFBIOGNSIS"/>
</dbReference>
<accession>A0A8J7J720</accession>
<dbReference type="Pfam" id="PF16327">
    <property type="entry name" value="CcmF_C"/>
    <property type="match status" value="1"/>
</dbReference>
<dbReference type="GO" id="GO:0015232">
    <property type="term" value="F:heme transmembrane transporter activity"/>
    <property type="evidence" value="ECO:0007669"/>
    <property type="project" value="InterPro"/>
</dbReference>
<evidence type="ECO:0000313" key="13">
    <source>
        <dbReference type="EMBL" id="MBJ6370283.1"/>
    </source>
</evidence>
<dbReference type="InterPro" id="IPR003567">
    <property type="entry name" value="Cyt_c_biogenesis"/>
</dbReference>
<dbReference type="Pfam" id="PF01578">
    <property type="entry name" value="Cytochrom_C_asm"/>
    <property type="match status" value="1"/>
</dbReference>
<feature type="transmembrane region" description="Helical" evidence="10">
    <location>
        <begin position="207"/>
        <end position="229"/>
    </location>
</feature>
<feature type="transmembrane region" description="Helical" evidence="10">
    <location>
        <begin position="425"/>
        <end position="442"/>
    </location>
</feature>
<comment type="similarity">
    <text evidence="2">Belongs to the CcmF/CycK/Ccl1/NrfE/CcsA family.</text>
</comment>
<feature type="transmembrane region" description="Helical" evidence="10">
    <location>
        <begin position="96"/>
        <end position="114"/>
    </location>
</feature>
<dbReference type="GO" id="GO:0017004">
    <property type="term" value="P:cytochrome complex assembly"/>
    <property type="evidence" value="ECO:0007669"/>
    <property type="project" value="UniProtKB-KW"/>
</dbReference>
<feature type="transmembrane region" description="Helical" evidence="10">
    <location>
        <begin position="394"/>
        <end position="413"/>
    </location>
</feature>
<dbReference type="PANTHER" id="PTHR43653:SF1">
    <property type="entry name" value="CYTOCHROME C-TYPE BIOGENESIS PROTEIN CCMF"/>
    <property type="match status" value="1"/>
</dbReference>
<evidence type="ECO:0000256" key="5">
    <source>
        <dbReference type="ARBA" id="ARBA00022692"/>
    </source>
</evidence>
<feature type="transmembrane region" description="Helical" evidence="10">
    <location>
        <begin position="175"/>
        <end position="195"/>
    </location>
</feature>
<feature type="transmembrane region" description="Helical" evidence="10">
    <location>
        <begin position="312"/>
        <end position="331"/>
    </location>
</feature>
<dbReference type="GO" id="GO:0020037">
    <property type="term" value="F:heme binding"/>
    <property type="evidence" value="ECO:0007669"/>
    <property type="project" value="InterPro"/>
</dbReference>
<comment type="caution">
    <text evidence="13">The sequence shown here is derived from an EMBL/GenBank/DDBJ whole genome shotgun (WGS) entry which is preliminary data.</text>
</comment>
<dbReference type="GO" id="GO:0016829">
    <property type="term" value="F:lyase activity"/>
    <property type="evidence" value="ECO:0007669"/>
    <property type="project" value="UniProtKB-KW"/>
</dbReference>
<evidence type="ECO:0000313" key="14">
    <source>
        <dbReference type="Proteomes" id="UP000619079"/>
    </source>
</evidence>
<evidence type="ECO:0000256" key="10">
    <source>
        <dbReference type="SAM" id="Phobius"/>
    </source>
</evidence>
<dbReference type="NCBIfam" id="TIGR00353">
    <property type="entry name" value="nrfE"/>
    <property type="match status" value="1"/>
</dbReference>
<dbReference type="Proteomes" id="UP000619079">
    <property type="component" value="Unassembled WGS sequence"/>
</dbReference>
<sequence length="656" mass="71776">MITELGHFCLILAFMVAIVQMVVPLVGAHKRWTGWMAVAEPAATVQFLLTAFAFGALTWAFVTSDFSLQLVVLNSHSAKPMIYKISGTWGNHEGSMLLWVLIVTLFGAMAAWFGGGLPPSLKARVLAVQSAIAVAFFAFILFTSNPFIRLAVPPFDGQDLNPLLQDPGLAFHPPFLYLGYVGLSMAFSFAVAALIEGRVDAAWGRWVRPWTLAAWVFLTIGIALGSWWAYYELGWGGFWFWDPVENASFMPWLLAAALLHSAIVVEKREALKSWTILLAILAFGFSLIGTFIVRSGLLTSVHAFANDPERGVFILIILAVFTGGALTLYAMRAGAMEAKGVFGVVSRESALLTNNIILAVSCFVVFVGTMWPVIAEMFFDRKLSVGPPFFNMAFTPFMVLLGIILPVGAMLPWKRGKLGRAMWPLRYAFMLAVALGLLAWAMQTGRSALGPVGLFLGSWVVFGALVDLWSRTGRGSNRLARLTRLPRADWGKATAHAGLGITMFAIAGLTAWEQEDIRVAQLGEPFEVGAFTLTLDDVIDLEGPNYLSTTGLVTLAKDGRTLAQLRPEKRQYPVARMPTTEAAIDYRFLRDVYVVIGDQQTNGGWTVRTYIKPLTNWIWAGCILMSLGGALSLSDRRFRVAAGARRRAGTQGLPAE</sequence>
<dbReference type="InterPro" id="IPR002541">
    <property type="entry name" value="Cyt_c_assembly"/>
</dbReference>
<protein>
    <submittedName>
        <fullName evidence="13">Heme lyase CcmF/NrfE family subunit</fullName>
    </submittedName>
</protein>
<dbReference type="AlphaFoldDB" id="A0A8J7J720"/>
<evidence type="ECO:0000256" key="1">
    <source>
        <dbReference type="ARBA" id="ARBA00004429"/>
    </source>
</evidence>
<organism evidence="13 14">
    <name type="scientific">Sedimentitalea arenosa</name>
    <dbReference type="NCBI Taxonomy" id="2798803"/>
    <lineage>
        <taxon>Bacteria</taxon>
        <taxon>Pseudomonadati</taxon>
        <taxon>Pseudomonadota</taxon>
        <taxon>Alphaproteobacteria</taxon>
        <taxon>Rhodobacterales</taxon>
        <taxon>Paracoccaceae</taxon>
        <taxon>Sedimentitalea</taxon>
    </lineage>
</organism>
<dbReference type="RefSeq" id="WP_199023046.1">
    <property type="nucleotide sequence ID" value="NZ_JAELVR010000001.1"/>
</dbReference>
<feature type="domain" description="Cytochrome c-type biogenesis protein CcmF C-terminal" evidence="12">
    <location>
        <begin position="315"/>
        <end position="636"/>
    </location>
</feature>
<evidence type="ECO:0000256" key="8">
    <source>
        <dbReference type="ARBA" id="ARBA00023136"/>
    </source>
</evidence>
<proteinExistence type="inferred from homology"/>
<feature type="transmembrane region" description="Helical" evidence="10">
    <location>
        <begin position="249"/>
        <end position="265"/>
    </location>
</feature>
<comment type="subcellular location">
    <subcellularLocation>
        <location evidence="1">Cell inner membrane</location>
        <topology evidence="1">Multi-pass membrane protein</topology>
    </subcellularLocation>
</comment>
<evidence type="ECO:0000256" key="7">
    <source>
        <dbReference type="ARBA" id="ARBA00022989"/>
    </source>
</evidence>
<feature type="transmembrane region" description="Helical" evidence="10">
    <location>
        <begin position="448"/>
        <end position="469"/>
    </location>
</feature>
<evidence type="ECO:0000256" key="4">
    <source>
        <dbReference type="ARBA" id="ARBA00022519"/>
    </source>
</evidence>
<feature type="transmembrane region" description="Helical" evidence="10">
    <location>
        <begin position="490"/>
        <end position="512"/>
    </location>
</feature>
<dbReference type="GO" id="GO:0005886">
    <property type="term" value="C:plasma membrane"/>
    <property type="evidence" value="ECO:0007669"/>
    <property type="project" value="UniProtKB-SubCell"/>
</dbReference>
<evidence type="ECO:0000259" key="12">
    <source>
        <dbReference type="Pfam" id="PF16327"/>
    </source>
</evidence>
<keyword evidence="3" id="KW-1003">Cell membrane</keyword>
<reference evidence="13" key="1">
    <citation type="submission" date="2020-12" db="EMBL/GenBank/DDBJ databases">
        <title>Sedimentitalea sp. nov., isolated from sand in Incheon.</title>
        <authorList>
            <person name="Kim W."/>
        </authorList>
    </citation>
    <scope>NUCLEOTIDE SEQUENCE</scope>
    <source>
        <strain evidence="13">CAU 1593</strain>
    </source>
</reference>
<keyword evidence="8 10" id="KW-0472">Membrane</keyword>
<name>A0A8J7J720_9RHOB</name>
<evidence type="ECO:0000256" key="9">
    <source>
        <dbReference type="ARBA" id="ARBA00037230"/>
    </source>
</evidence>
<feature type="transmembrane region" description="Helical" evidence="10">
    <location>
        <begin position="352"/>
        <end position="374"/>
    </location>
</feature>
<dbReference type="PRINTS" id="PR01410">
    <property type="entry name" value="CCBIOGENESIS"/>
</dbReference>